<dbReference type="GO" id="GO:0043565">
    <property type="term" value="F:sequence-specific DNA binding"/>
    <property type="evidence" value="ECO:0007669"/>
    <property type="project" value="TreeGrafter"/>
</dbReference>
<gene>
    <name evidence="6" type="primary">lysR</name>
    <name evidence="6" type="ordered locus">AZC_1928</name>
</gene>
<dbReference type="CDD" id="cd08415">
    <property type="entry name" value="PBP2_LysR_opines_like"/>
    <property type="match status" value="1"/>
</dbReference>
<dbReference type="SUPFAM" id="SSF46785">
    <property type="entry name" value="Winged helix' DNA-binding domain"/>
    <property type="match status" value="1"/>
</dbReference>
<evidence type="ECO:0000259" key="5">
    <source>
        <dbReference type="PROSITE" id="PS50931"/>
    </source>
</evidence>
<organism evidence="6 7">
    <name type="scientific">Azorhizobium caulinodans (strain ATCC 43989 / DSM 5975 / JCM 20966 / LMG 6465 / NBRC 14845 / NCIMB 13405 / ORS 571)</name>
    <dbReference type="NCBI Taxonomy" id="438753"/>
    <lineage>
        <taxon>Bacteria</taxon>
        <taxon>Pseudomonadati</taxon>
        <taxon>Pseudomonadota</taxon>
        <taxon>Alphaproteobacteria</taxon>
        <taxon>Hyphomicrobiales</taxon>
        <taxon>Xanthobacteraceae</taxon>
        <taxon>Azorhizobium</taxon>
    </lineage>
</organism>
<name>A8I2S7_AZOC5</name>
<dbReference type="AlphaFoldDB" id="A8I2S7"/>
<dbReference type="STRING" id="438753.AZC_1928"/>
<evidence type="ECO:0000313" key="6">
    <source>
        <dbReference type="EMBL" id="BAF87926.1"/>
    </source>
</evidence>
<reference evidence="6 7" key="3">
    <citation type="journal article" date="2008" name="BMC Genomics">
        <title>The genome of the versatile nitrogen fixer Azorhizobium caulinodans ORS571.</title>
        <authorList>
            <person name="Lee KB."/>
            <person name="Backer P.D."/>
            <person name="Aono T."/>
            <person name="Liu CT."/>
            <person name="Suzuki S."/>
            <person name="Suzuki T."/>
            <person name="Kaneko T."/>
            <person name="Yamada M."/>
            <person name="Tabata S."/>
            <person name="Kupfer D.M."/>
            <person name="Najar F.Z."/>
            <person name="Wiley G.B."/>
            <person name="Roe B."/>
            <person name="Binnewies T.T."/>
            <person name="Ussery D.W."/>
            <person name="D'Haeze W."/>
            <person name="Herder J.D."/>
            <person name="Gevers D."/>
            <person name="Vereecke D."/>
            <person name="Holsters M."/>
            <person name="Oyaizu H."/>
        </authorList>
    </citation>
    <scope>NUCLEOTIDE SEQUENCE [LARGE SCALE GENOMIC DNA]</scope>
    <source>
        <strain evidence="7">ATCC 43989 / DSM 5975 / JCM 20966 / LMG 6465 / NBRC 14845 / NCIMB 13405 / ORS 571</strain>
    </source>
</reference>
<feature type="domain" description="HTH lysR-type" evidence="5">
    <location>
        <begin position="15"/>
        <end position="72"/>
    </location>
</feature>
<dbReference type="SUPFAM" id="SSF53850">
    <property type="entry name" value="Periplasmic binding protein-like II"/>
    <property type="match status" value="1"/>
</dbReference>
<dbReference type="PROSITE" id="PS50931">
    <property type="entry name" value="HTH_LYSR"/>
    <property type="match status" value="1"/>
</dbReference>
<dbReference type="PANTHER" id="PTHR30427:SF1">
    <property type="entry name" value="TRANSCRIPTIONAL ACTIVATOR PROTEIN LYSR"/>
    <property type="match status" value="1"/>
</dbReference>
<proteinExistence type="inferred from homology"/>
<dbReference type="InterPro" id="IPR000847">
    <property type="entry name" value="LysR_HTH_N"/>
</dbReference>
<keyword evidence="4" id="KW-0804">Transcription</keyword>
<reference evidence="6 7" key="4">
    <citation type="journal article" date="2009" name="Appl. Environ. Microbiol.">
        <title>Comparative genome-wide transcriptional profiling of Azorhizobium caulinodans ORS571 grown under free-living and symbiotic conditions.</title>
        <authorList>
            <person name="Tsukada S."/>
            <person name="Aono T."/>
            <person name="Akiba N."/>
            <person name="Lee KB."/>
            <person name="Liu CT."/>
            <person name="Toyazaki H."/>
            <person name="Oyaizu H."/>
        </authorList>
    </citation>
    <scope>NUCLEOTIDE SEQUENCE [LARGE SCALE GENOMIC DNA]</scope>
    <source>
        <strain evidence="7">ATCC 43989 / DSM 5975 / JCM 20966 / LMG 6465 / NBRC 14845 / NCIMB 13405 / ORS 571</strain>
    </source>
</reference>
<dbReference type="PANTHER" id="PTHR30427">
    <property type="entry name" value="TRANSCRIPTIONAL ACTIVATOR PROTEIN LYSR"/>
    <property type="match status" value="1"/>
</dbReference>
<evidence type="ECO:0000256" key="2">
    <source>
        <dbReference type="ARBA" id="ARBA00023015"/>
    </source>
</evidence>
<comment type="similarity">
    <text evidence="1">Belongs to the LysR transcriptional regulatory family.</text>
</comment>
<dbReference type="Gene3D" id="1.10.10.10">
    <property type="entry name" value="Winged helix-like DNA-binding domain superfamily/Winged helix DNA-binding domain"/>
    <property type="match status" value="1"/>
</dbReference>
<dbReference type="Gene3D" id="3.40.190.10">
    <property type="entry name" value="Periplasmic binding protein-like II"/>
    <property type="match status" value="2"/>
</dbReference>
<reference evidence="6 7" key="5">
    <citation type="journal article" date="2010" name="Appl. Environ. Microbiol.">
        <title>phrR-like gene praR of Azorhizobium caulinodans ORS571 is essential for symbiosis with Sesbania rostrata and is involved in expression of reb genes.</title>
        <authorList>
            <person name="Akiba N."/>
            <person name="Aono T."/>
            <person name="Toyazaki H."/>
            <person name="Sato S."/>
            <person name="Oyaizu H."/>
        </authorList>
    </citation>
    <scope>NUCLEOTIDE SEQUENCE [LARGE SCALE GENOMIC DNA]</scope>
    <source>
        <strain evidence="7">ATCC 43989 / DSM 5975 / JCM 20966 / LMG 6465 / NBRC 14845 / NCIMB 13405 / ORS 571</strain>
    </source>
</reference>
<evidence type="ECO:0000256" key="3">
    <source>
        <dbReference type="ARBA" id="ARBA00023125"/>
    </source>
</evidence>
<dbReference type="KEGG" id="azc:AZC_1928"/>
<dbReference type="PRINTS" id="PR00039">
    <property type="entry name" value="HTHLYSR"/>
</dbReference>
<evidence type="ECO:0000256" key="1">
    <source>
        <dbReference type="ARBA" id="ARBA00009437"/>
    </source>
</evidence>
<dbReference type="eggNOG" id="COG0583">
    <property type="taxonomic scope" value="Bacteria"/>
</dbReference>
<dbReference type="InterPro" id="IPR037424">
    <property type="entry name" value="NocR_PBP2"/>
</dbReference>
<reference evidence="7" key="2">
    <citation type="submission" date="2007-04" db="EMBL/GenBank/DDBJ databases">
        <title>Complete genome sequence of the nitrogen-fixing bacterium Azorhizobium caulinodans ORS571.</title>
        <authorList>
            <person name="Lee K.B."/>
            <person name="Backer P.D."/>
            <person name="Aono T."/>
            <person name="Liu C.T."/>
            <person name="Suzuki S."/>
            <person name="Suzuki T."/>
            <person name="Kaneko T."/>
            <person name="Yamada M."/>
            <person name="Tabata S."/>
            <person name="Kupfer D.M."/>
            <person name="Najar F.Z."/>
            <person name="Wiley G.B."/>
            <person name="Roe B."/>
            <person name="Binnewies T."/>
            <person name="Ussery D."/>
            <person name="Vereecke D."/>
            <person name="Gevers D."/>
            <person name="Holsters M."/>
            <person name="Oyaizu H."/>
        </authorList>
    </citation>
    <scope>NUCLEOTIDE SEQUENCE [LARGE SCALE GENOMIC DNA]</scope>
    <source>
        <strain evidence="7">ATCC 43989 / DSM 5975 / JCM 20966 / LMG 6465 / NBRC 14845 / NCIMB 13405 / ORS 571</strain>
    </source>
</reference>
<evidence type="ECO:0000256" key="4">
    <source>
        <dbReference type="ARBA" id="ARBA00023163"/>
    </source>
</evidence>
<sequence>MIGIPYGSDMARRRMGLQHIEAFRAVIQTGSMTEAARRMHTSQPQISRLVAQLEQIAQFALFDRSGSRVFPTAEGTRFFQEVEKAFTGLTTLEAAAQGIRSFRADRLRVTAMPRLASGLLTRIAANFMMDYPEAMVSIRSGTATTVHEWVSSGLCDVGLAMLYQETSGVEVEPLFTGQCVAVLPTGHPLAARDVLTPADLAEQPFIASPSGGQLAERIDQVFNAANARRRIVAETDLGASVCTLVGAGLGVSVINPLAAHEERENAGLLIRPFQPAIATTVALIYPPYVARSRLVSVFSDYARRRVQQELTLMA</sequence>
<dbReference type="GO" id="GO:0003700">
    <property type="term" value="F:DNA-binding transcription factor activity"/>
    <property type="evidence" value="ECO:0007669"/>
    <property type="project" value="InterPro"/>
</dbReference>
<reference evidence="6 7" key="6">
    <citation type="journal article" date="2011" name="Appl. Environ. Microbiol.">
        <title>Involvement of the azorhizobial chromosome partition gene (parA) in the onset of bacteroid differentiation during Sesbania rostrata stem nodule development.</title>
        <authorList>
            <person name="Liu CT."/>
            <person name="Lee KB."/>
            <person name="Wang YS."/>
            <person name="Peng MH."/>
            <person name="Lee KT."/>
            <person name="Suzuki S."/>
            <person name="Suzuki T."/>
            <person name="Oyaizu H."/>
        </authorList>
    </citation>
    <scope>NUCLEOTIDE SEQUENCE [LARGE SCALE GENOMIC DNA]</scope>
    <source>
        <strain evidence="7">ATCC 43989 / DSM 5975 / JCM 20966 / LMG 6465 / NBRC 14845 / NCIMB 13405 / ORS 571</strain>
    </source>
</reference>
<keyword evidence="7" id="KW-1185">Reference proteome</keyword>
<dbReference type="InterPro" id="IPR036390">
    <property type="entry name" value="WH_DNA-bd_sf"/>
</dbReference>
<evidence type="ECO:0000313" key="7">
    <source>
        <dbReference type="Proteomes" id="UP000000270"/>
    </source>
</evidence>
<dbReference type="GO" id="GO:0010628">
    <property type="term" value="P:positive regulation of gene expression"/>
    <property type="evidence" value="ECO:0007669"/>
    <property type="project" value="TreeGrafter"/>
</dbReference>
<protein>
    <submittedName>
        <fullName evidence="6">Transcriptional regulator</fullName>
    </submittedName>
</protein>
<reference evidence="6 7" key="1">
    <citation type="journal article" date="2007" name="Appl. Environ. Microbiol.">
        <title>Rhizobial factors required for stem nodule maturation and maintenance in Sesbania rostrata-Azorhizobium caulinodans ORS571 symbiosis.</title>
        <authorList>
            <person name="Suzuki S."/>
            <person name="Aono T."/>
            <person name="Lee KB."/>
            <person name="Suzuki T."/>
            <person name="Liu CT."/>
            <person name="Miwa H."/>
            <person name="Wakao S."/>
            <person name="Iki T."/>
            <person name="Oyaizu H."/>
        </authorList>
    </citation>
    <scope>NUCLEOTIDE SEQUENCE [LARGE SCALE GENOMIC DNA]</scope>
    <source>
        <strain evidence="7">ATCC 43989 / DSM 5975 / JCM 20966 / LMG 6465 / NBRC 14845 / NCIMB 13405 / ORS 571</strain>
    </source>
</reference>
<dbReference type="Pfam" id="PF00126">
    <property type="entry name" value="HTH_1"/>
    <property type="match status" value="1"/>
</dbReference>
<accession>A8I2S7</accession>
<dbReference type="Pfam" id="PF03466">
    <property type="entry name" value="LysR_substrate"/>
    <property type="match status" value="1"/>
</dbReference>
<keyword evidence="3" id="KW-0238">DNA-binding</keyword>
<dbReference type="InterPro" id="IPR036388">
    <property type="entry name" value="WH-like_DNA-bd_sf"/>
</dbReference>
<dbReference type="InterPro" id="IPR005119">
    <property type="entry name" value="LysR_subst-bd"/>
</dbReference>
<keyword evidence="2" id="KW-0805">Transcription regulation</keyword>
<dbReference type="EMBL" id="AP009384">
    <property type="protein sequence ID" value="BAF87926.1"/>
    <property type="molecule type" value="Genomic_DNA"/>
</dbReference>
<dbReference type="HOGENOM" id="CLU_039613_6_3_5"/>
<dbReference type="Proteomes" id="UP000000270">
    <property type="component" value="Chromosome"/>
</dbReference>